<organism evidence="1">
    <name type="scientific">Pelagomonas calceolata</name>
    <dbReference type="NCBI Taxonomy" id="35677"/>
    <lineage>
        <taxon>Eukaryota</taxon>
        <taxon>Sar</taxon>
        <taxon>Stramenopiles</taxon>
        <taxon>Ochrophyta</taxon>
        <taxon>Pelagophyceae</taxon>
        <taxon>Pelagomonadales</taxon>
        <taxon>Pelagomonadaceae</taxon>
        <taxon>Pelagomonas</taxon>
    </lineage>
</organism>
<sequence length="221" mass="24127">MAEVRQGGYTDRVTDMSGAVGLKDPRQIQMIMNAEVKPLNCCGNCQACLYCCSRFDLERSYLYVRENSIESNFAISPCCGMCGIEWDHIAVTYFDRPPYAVCCADGCCENCCAGRQEVRIVDSGCMCCCMKCCSEEWVSVATPKVPFPCCCIPNEVNFLMNSCGLCGPVTGNPCSKTFSFPQPMDAQAYMTAVNSVLTTFDRRGAPPAADGVEGAEPMKRV</sequence>
<dbReference type="Proteomes" id="UP000789595">
    <property type="component" value="Unassembled WGS sequence"/>
</dbReference>
<dbReference type="AlphaFoldDB" id="A0A7S4A809"/>
<gene>
    <name evidence="1" type="ORF">PCAL00307_LOCUS22292</name>
    <name evidence="2" type="ORF">PECAL_4P19330</name>
</gene>
<reference evidence="2" key="2">
    <citation type="submission" date="2021-11" db="EMBL/GenBank/DDBJ databases">
        <authorList>
            <consortium name="Genoscope - CEA"/>
            <person name="William W."/>
        </authorList>
    </citation>
    <scope>NUCLEOTIDE SEQUENCE</scope>
</reference>
<dbReference type="EMBL" id="CAKKNE010000004">
    <property type="protein sequence ID" value="CAH0374635.1"/>
    <property type="molecule type" value="Genomic_DNA"/>
</dbReference>
<proteinExistence type="predicted"/>
<reference evidence="1" key="1">
    <citation type="submission" date="2021-01" db="EMBL/GenBank/DDBJ databases">
        <authorList>
            <person name="Corre E."/>
            <person name="Pelletier E."/>
            <person name="Niang G."/>
            <person name="Scheremetjew M."/>
            <person name="Finn R."/>
            <person name="Kale V."/>
            <person name="Holt S."/>
            <person name="Cochrane G."/>
            <person name="Meng A."/>
            <person name="Brown T."/>
            <person name="Cohen L."/>
        </authorList>
    </citation>
    <scope>NUCLEOTIDE SEQUENCE</scope>
    <source>
        <strain evidence="1">CCMP1756</strain>
    </source>
</reference>
<name>A0A7S4A809_9STRA</name>
<dbReference type="EMBL" id="HBIW01025838">
    <property type="protein sequence ID" value="CAE0706841.1"/>
    <property type="molecule type" value="Transcribed_RNA"/>
</dbReference>
<keyword evidence="3" id="KW-1185">Reference proteome</keyword>
<evidence type="ECO:0000313" key="3">
    <source>
        <dbReference type="Proteomes" id="UP000789595"/>
    </source>
</evidence>
<dbReference type="OrthoDB" id="10514510at2759"/>
<accession>A0A7S4A809</accession>
<protein>
    <submittedName>
        <fullName evidence="1">Uncharacterized protein</fullName>
    </submittedName>
</protein>
<evidence type="ECO:0000313" key="1">
    <source>
        <dbReference type="EMBL" id="CAE0706841.1"/>
    </source>
</evidence>
<evidence type="ECO:0000313" key="2">
    <source>
        <dbReference type="EMBL" id="CAH0374635.1"/>
    </source>
</evidence>